<accession>A0A9P4GKK5</accession>
<evidence type="ECO:0000256" key="1">
    <source>
        <dbReference type="SAM" id="MobiDB-lite"/>
    </source>
</evidence>
<dbReference type="OrthoDB" id="10496635at2759"/>
<organism evidence="2 3">
    <name type="scientific">Cucurbitaria berberidis CBS 394.84</name>
    <dbReference type="NCBI Taxonomy" id="1168544"/>
    <lineage>
        <taxon>Eukaryota</taxon>
        <taxon>Fungi</taxon>
        <taxon>Dikarya</taxon>
        <taxon>Ascomycota</taxon>
        <taxon>Pezizomycotina</taxon>
        <taxon>Dothideomycetes</taxon>
        <taxon>Pleosporomycetidae</taxon>
        <taxon>Pleosporales</taxon>
        <taxon>Pleosporineae</taxon>
        <taxon>Cucurbitariaceae</taxon>
        <taxon>Cucurbitaria</taxon>
    </lineage>
</organism>
<dbReference type="RefSeq" id="XP_040789915.1">
    <property type="nucleotide sequence ID" value="XM_040938530.1"/>
</dbReference>
<evidence type="ECO:0000313" key="2">
    <source>
        <dbReference type="EMBL" id="KAF1847352.1"/>
    </source>
</evidence>
<feature type="region of interest" description="Disordered" evidence="1">
    <location>
        <begin position="247"/>
        <end position="278"/>
    </location>
</feature>
<dbReference type="AlphaFoldDB" id="A0A9P4GKK5"/>
<comment type="caution">
    <text evidence="2">The sequence shown here is derived from an EMBL/GenBank/DDBJ whole genome shotgun (WGS) entry which is preliminary data.</text>
</comment>
<keyword evidence="3" id="KW-1185">Reference proteome</keyword>
<gene>
    <name evidence="2" type="ORF">K460DRAFT_57189</name>
</gene>
<sequence>MLVLRRSVHAPMLLTIQRTFVFRNPHSIPSIMGLDPIYLIIKSSITGRSTKPYFRIADTLLPGLPKLFRYSHNTNKYDELTVTASPSGEDWIVLLEYNNQPGEEVEIYEWYKSKEEAEAGIEKKMENLVDEGRRTGQVLRPSWTHDKDTKELSMCSYHTMEPQDGAAGEAKVYYWWQVVQVNLTLREQYDIIDQKQQKERAAYMAKAESVALDMARRTKGELSLHEEEDLERRERSLGVVNLTDQERLGMDPMGDEERERRFNELRSRDEEDGSSVYQAKTAGWGRRFGLSKEQQEDPEIMGVE</sequence>
<evidence type="ECO:0000313" key="3">
    <source>
        <dbReference type="Proteomes" id="UP000800039"/>
    </source>
</evidence>
<feature type="compositionally biased region" description="Basic and acidic residues" evidence="1">
    <location>
        <begin position="247"/>
        <end position="269"/>
    </location>
</feature>
<dbReference type="GeneID" id="63855786"/>
<protein>
    <submittedName>
        <fullName evidence="2">Uncharacterized protein</fullName>
    </submittedName>
</protein>
<name>A0A9P4GKK5_9PLEO</name>
<proteinExistence type="predicted"/>
<reference evidence="2" key="1">
    <citation type="submission" date="2020-01" db="EMBL/GenBank/DDBJ databases">
        <authorList>
            <consortium name="DOE Joint Genome Institute"/>
            <person name="Haridas S."/>
            <person name="Albert R."/>
            <person name="Binder M."/>
            <person name="Bloem J."/>
            <person name="Labutti K."/>
            <person name="Salamov A."/>
            <person name="Andreopoulos B."/>
            <person name="Baker S.E."/>
            <person name="Barry K."/>
            <person name="Bills G."/>
            <person name="Bluhm B.H."/>
            <person name="Cannon C."/>
            <person name="Castanera R."/>
            <person name="Culley D.E."/>
            <person name="Daum C."/>
            <person name="Ezra D."/>
            <person name="Gonzalez J.B."/>
            <person name="Henrissat B."/>
            <person name="Kuo A."/>
            <person name="Liang C."/>
            <person name="Lipzen A."/>
            <person name="Lutzoni F."/>
            <person name="Magnuson J."/>
            <person name="Mondo S."/>
            <person name="Nolan M."/>
            <person name="Ohm R."/>
            <person name="Pangilinan J."/>
            <person name="Park H.-J."/>
            <person name="Ramirez L."/>
            <person name="Alfaro M."/>
            <person name="Sun H."/>
            <person name="Tritt A."/>
            <person name="Yoshinaga Y."/>
            <person name="Zwiers L.-H."/>
            <person name="Turgeon B.G."/>
            <person name="Goodwin S.B."/>
            <person name="Spatafora J.W."/>
            <person name="Crous P.W."/>
            <person name="Grigoriev I.V."/>
        </authorList>
    </citation>
    <scope>NUCLEOTIDE SEQUENCE</scope>
    <source>
        <strain evidence="2">CBS 394.84</strain>
    </source>
</reference>
<dbReference type="EMBL" id="ML976615">
    <property type="protein sequence ID" value="KAF1847352.1"/>
    <property type="molecule type" value="Genomic_DNA"/>
</dbReference>
<dbReference type="Proteomes" id="UP000800039">
    <property type="component" value="Unassembled WGS sequence"/>
</dbReference>